<reference evidence="4" key="1">
    <citation type="journal article" date="2019" name="Int. J. Syst. Evol. Microbiol.">
        <title>The Global Catalogue of Microorganisms (GCM) 10K type strain sequencing project: providing services to taxonomists for standard genome sequencing and annotation.</title>
        <authorList>
            <consortium name="The Broad Institute Genomics Platform"/>
            <consortium name="The Broad Institute Genome Sequencing Center for Infectious Disease"/>
            <person name="Wu L."/>
            <person name="Ma J."/>
        </authorList>
    </citation>
    <scope>NUCLEOTIDE SEQUENCE [LARGE SCALE GENOMIC DNA]</scope>
    <source>
        <strain evidence="4">CCUG 55074</strain>
    </source>
</reference>
<dbReference type="InterPro" id="IPR018391">
    <property type="entry name" value="PQQ_b-propeller_rpt"/>
</dbReference>
<dbReference type="EMBL" id="JBHTLQ010000012">
    <property type="protein sequence ID" value="MFD1190379.1"/>
    <property type="molecule type" value="Genomic_DNA"/>
</dbReference>
<dbReference type="Proteomes" id="UP001597216">
    <property type="component" value="Unassembled WGS sequence"/>
</dbReference>
<dbReference type="Gene3D" id="2.130.10.10">
    <property type="entry name" value="YVTN repeat-like/Quinoprotein amine dehydrogenase"/>
    <property type="match status" value="1"/>
</dbReference>
<evidence type="ECO:0000259" key="2">
    <source>
        <dbReference type="Pfam" id="PF13360"/>
    </source>
</evidence>
<dbReference type="PANTHER" id="PTHR34512">
    <property type="entry name" value="CELL SURFACE PROTEIN"/>
    <property type="match status" value="1"/>
</dbReference>
<dbReference type="SUPFAM" id="SSF50998">
    <property type="entry name" value="Quinoprotein alcohol dehydrogenase-like"/>
    <property type="match status" value="1"/>
</dbReference>
<sequence>MMTTLRRNGLLALMLTVSVAATGCSTVGRINPFNKEKDGPKETASEGQRVAVVAFDDKVEAAEGLKGADFFLPDPKPISEWALPGATPEQSVEHVAAGGALDVAWRKGFGQKSNRGAHVTAPPVAVNGKIYVMDGEARVSAMDAQSGATVWSVDLRPSSKRDKEAFGGGLAIADGKLYVTSGYRFVAELNADTGAVVWKKPTEQPIHGAPTVSGGRMFAVAIDNTLMTFDAATGVEGWNYQALSESARILAASSPAVSGDTVVAAFGSGELVALRTGNGNDLWNEALSRASRTNALSEIRDIPGRPVIFQGEVFAVSHSGVFAATDLRTGQARWTLPITGITTPWAAGDVVYVVGKDGKIYCAARETGQVYWIRDLNIDRVKKGGGSFFNRFGKSTNKKSKIVRPVWSSPILANGRLVIGSDTGEIVALNAKTGVVEKSVQVKSPLLIGPIALNGTLYFATDEAQLIALR</sequence>
<dbReference type="PROSITE" id="PS51257">
    <property type="entry name" value="PROKAR_LIPOPROTEIN"/>
    <property type="match status" value="1"/>
</dbReference>
<dbReference type="Pfam" id="PF13360">
    <property type="entry name" value="PQQ_2"/>
    <property type="match status" value="2"/>
</dbReference>
<evidence type="ECO:0000313" key="3">
    <source>
        <dbReference type="EMBL" id="MFD1190379.1"/>
    </source>
</evidence>
<proteinExistence type="predicted"/>
<organism evidence="3 4">
    <name type="scientific">Phenylobacterium conjunctum</name>
    <dbReference type="NCBI Taxonomy" id="1298959"/>
    <lineage>
        <taxon>Bacteria</taxon>
        <taxon>Pseudomonadati</taxon>
        <taxon>Pseudomonadota</taxon>
        <taxon>Alphaproteobacteria</taxon>
        <taxon>Caulobacterales</taxon>
        <taxon>Caulobacteraceae</taxon>
        <taxon>Phenylobacterium</taxon>
    </lineage>
</organism>
<protein>
    <submittedName>
        <fullName evidence="3">PQQ-binding-like beta-propeller repeat protein</fullName>
    </submittedName>
</protein>
<dbReference type="PANTHER" id="PTHR34512:SF30">
    <property type="entry name" value="OUTER MEMBRANE PROTEIN ASSEMBLY FACTOR BAMB"/>
    <property type="match status" value="1"/>
</dbReference>
<keyword evidence="1" id="KW-0732">Signal</keyword>
<feature type="signal peptide" evidence="1">
    <location>
        <begin position="1"/>
        <end position="20"/>
    </location>
</feature>
<feature type="domain" description="Pyrrolo-quinoline quinone repeat" evidence="2">
    <location>
        <begin position="136"/>
        <end position="373"/>
    </location>
</feature>
<keyword evidence="4" id="KW-1185">Reference proteome</keyword>
<dbReference type="InterPro" id="IPR002372">
    <property type="entry name" value="PQQ_rpt_dom"/>
</dbReference>
<evidence type="ECO:0000313" key="4">
    <source>
        <dbReference type="Proteomes" id="UP001597216"/>
    </source>
</evidence>
<dbReference type="InterPro" id="IPR015943">
    <property type="entry name" value="WD40/YVTN_repeat-like_dom_sf"/>
</dbReference>
<name>A0ABW3SZP9_9CAUL</name>
<dbReference type="InterPro" id="IPR011047">
    <property type="entry name" value="Quinoprotein_ADH-like_sf"/>
</dbReference>
<evidence type="ECO:0000256" key="1">
    <source>
        <dbReference type="SAM" id="SignalP"/>
    </source>
</evidence>
<feature type="domain" description="Pyrrolo-quinoline quinone repeat" evidence="2">
    <location>
        <begin position="410"/>
        <end position="469"/>
    </location>
</feature>
<accession>A0ABW3SZP9</accession>
<feature type="chain" id="PRO_5045732896" evidence="1">
    <location>
        <begin position="21"/>
        <end position="470"/>
    </location>
</feature>
<dbReference type="SMART" id="SM00564">
    <property type="entry name" value="PQQ"/>
    <property type="match status" value="7"/>
</dbReference>
<comment type="caution">
    <text evidence="3">The sequence shown here is derived from an EMBL/GenBank/DDBJ whole genome shotgun (WGS) entry which is preliminary data.</text>
</comment>
<gene>
    <name evidence="3" type="ORF">ACFQ27_07285</name>
</gene>
<dbReference type="RefSeq" id="WP_377353130.1">
    <property type="nucleotide sequence ID" value="NZ_JBHTLQ010000012.1"/>
</dbReference>